<dbReference type="Proteomes" id="UP001170624">
    <property type="component" value="Unassembled WGS sequence"/>
</dbReference>
<protein>
    <submittedName>
        <fullName evidence="2">Uncharacterized protein</fullName>
    </submittedName>
</protein>
<evidence type="ECO:0000313" key="3">
    <source>
        <dbReference type="Proteomes" id="UP001170624"/>
    </source>
</evidence>
<keyword evidence="1" id="KW-0732">Signal</keyword>
<reference evidence="2" key="1">
    <citation type="submission" date="2023-07" db="EMBL/GenBank/DDBJ databases">
        <title>Genome content predicts the carbon catabolic preferences of heterotrophic bacteria.</title>
        <authorList>
            <person name="Gralka M."/>
        </authorList>
    </citation>
    <scope>NUCLEOTIDE SEQUENCE</scope>
    <source>
        <strain evidence="2">G2M05</strain>
    </source>
</reference>
<comment type="caution">
    <text evidence="2">The sequence shown here is derived from an EMBL/GenBank/DDBJ whole genome shotgun (WGS) entry which is preliminary data.</text>
</comment>
<dbReference type="EMBL" id="JAUOPU010000086">
    <property type="protein sequence ID" value="MDO6545558.1"/>
    <property type="molecule type" value="Genomic_DNA"/>
</dbReference>
<dbReference type="RefSeq" id="WP_303502349.1">
    <property type="nucleotide sequence ID" value="NZ_JAUOPU010000086.1"/>
</dbReference>
<evidence type="ECO:0000313" key="2">
    <source>
        <dbReference type="EMBL" id="MDO6545558.1"/>
    </source>
</evidence>
<sequence>MKFISFFFLAFSSLSFAVSPKCDAPTSWAPSMAYVYLTNHNVIKKDEVDHSKTVVNRMASEKIGNDIYRQIHHVSFKLKTGRVVEVITSNDASSEECSLGTVDVFLISTTYSDHSA</sequence>
<accession>A0AAW7YA66</accession>
<organism evidence="2 3">
    <name type="scientific">Photobacterium sanguinicancri</name>
    <dbReference type="NCBI Taxonomy" id="875932"/>
    <lineage>
        <taxon>Bacteria</taxon>
        <taxon>Pseudomonadati</taxon>
        <taxon>Pseudomonadota</taxon>
        <taxon>Gammaproteobacteria</taxon>
        <taxon>Vibrionales</taxon>
        <taxon>Vibrionaceae</taxon>
        <taxon>Photobacterium</taxon>
    </lineage>
</organism>
<evidence type="ECO:0000256" key="1">
    <source>
        <dbReference type="SAM" id="SignalP"/>
    </source>
</evidence>
<feature type="chain" id="PRO_5043600040" evidence="1">
    <location>
        <begin position="18"/>
        <end position="116"/>
    </location>
</feature>
<gene>
    <name evidence="2" type="ORF">Q4568_23795</name>
</gene>
<dbReference type="AlphaFoldDB" id="A0AAW7YA66"/>
<name>A0AAW7YA66_9GAMM</name>
<feature type="signal peptide" evidence="1">
    <location>
        <begin position="1"/>
        <end position="17"/>
    </location>
</feature>
<proteinExistence type="predicted"/>